<dbReference type="Proteomes" id="UP000008804">
    <property type="component" value="Chromosome"/>
</dbReference>
<reference evidence="1 2" key="2">
    <citation type="submission" date="2010-03" db="EMBL/GenBank/DDBJ databases">
        <authorList>
            <person name="Pajon A."/>
        </authorList>
    </citation>
    <scope>NUCLEOTIDE SEQUENCE [LARGE SCALE GENOMIC DNA]</scope>
    <source>
        <strain evidence="2">L2-6</strain>
    </source>
</reference>
<proteinExistence type="predicted"/>
<keyword evidence="2" id="KW-1185">Reference proteome</keyword>
<dbReference type="HOGENOM" id="CLU_3135904_0_0_9"/>
<gene>
    <name evidence="1" type="ORF">FP2_24130</name>
</gene>
<sequence length="49" mass="5906">MLYIQRGKTDTHIIKKQEQGSVWIEFFQCVRKFLLHVVCEIDFSRFDTA</sequence>
<evidence type="ECO:0000313" key="2">
    <source>
        <dbReference type="Proteomes" id="UP000008804"/>
    </source>
</evidence>
<evidence type="ECO:0000313" key="1">
    <source>
        <dbReference type="EMBL" id="CBK99736.1"/>
    </source>
</evidence>
<protein>
    <submittedName>
        <fullName evidence="1">Uncharacterized protein</fullName>
    </submittedName>
</protein>
<accession>D4K0D7</accession>
<dbReference type="KEGG" id="fpr:FP2_24130"/>
<organism evidence="1 2">
    <name type="scientific">Faecalibacterium prausnitzii L2-6</name>
    <dbReference type="NCBI Taxonomy" id="718252"/>
    <lineage>
        <taxon>Bacteria</taxon>
        <taxon>Bacillati</taxon>
        <taxon>Bacillota</taxon>
        <taxon>Clostridia</taxon>
        <taxon>Eubacteriales</taxon>
        <taxon>Oscillospiraceae</taxon>
        <taxon>Faecalibacterium</taxon>
    </lineage>
</organism>
<dbReference type="BioCyc" id="FPRA718252:G1375-2050-MONOMER"/>
<name>D4K0D7_9FIRM</name>
<dbReference type="AlphaFoldDB" id="D4K0D7"/>
<dbReference type="EMBL" id="FP929045">
    <property type="protein sequence ID" value="CBK99736.1"/>
    <property type="molecule type" value="Genomic_DNA"/>
</dbReference>
<reference evidence="1 2" key="1">
    <citation type="submission" date="2010-03" db="EMBL/GenBank/DDBJ databases">
        <title>The genome sequence of Faecalibacterium prausnitzii L2/6.</title>
        <authorList>
            <consortium name="metaHIT consortium -- http://www.metahit.eu/"/>
            <person name="Pajon A."/>
            <person name="Turner K."/>
            <person name="Parkhill J."/>
            <person name="Duncan S."/>
            <person name="Flint H."/>
        </authorList>
    </citation>
    <scope>NUCLEOTIDE SEQUENCE [LARGE SCALE GENOMIC DNA]</scope>
    <source>
        <strain evidence="2">L2-6</strain>
    </source>
</reference>